<dbReference type="InterPro" id="IPR036708">
    <property type="entry name" value="BipD-like_sf"/>
</dbReference>
<gene>
    <name evidence="2" type="ORF">H4O11_09645</name>
</gene>
<dbReference type="InterPro" id="IPR002048">
    <property type="entry name" value="EF_hand_dom"/>
</dbReference>
<dbReference type="RefSeq" id="WP_182339207.1">
    <property type="nucleotide sequence ID" value="NZ_JACGXS010000004.1"/>
</dbReference>
<dbReference type="PROSITE" id="PS50222">
    <property type="entry name" value="EF_HAND_2"/>
    <property type="match status" value="1"/>
</dbReference>
<feature type="domain" description="EF-hand" evidence="1">
    <location>
        <begin position="181"/>
        <end position="216"/>
    </location>
</feature>
<organism evidence="2 3">
    <name type="scientific">Stenotrophomonas tumulicola</name>
    <dbReference type="NCBI Taxonomy" id="1685415"/>
    <lineage>
        <taxon>Bacteria</taxon>
        <taxon>Pseudomonadati</taxon>
        <taxon>Pseudomonadota</taxon>
        <taxon>Gammaproteobacteria</taxon>
        <taxon>Lysobacterales</taxon>
        <taxon>Lysobacteraceae</taxon>
        <taxon>Stenotrophomonas</taxon>
    </lineage>
</organism>
<evidence type="ECO:0000313" key="3">
    <source>
        <dbReference type="Proteomes" id="UP000547058"/>
    </source>
</evidence>
<evidence type="ECO:0000313" key="2">
    <source>
        <dbReference type="EMBL" id="MBA8682067.1"/>
    </source>
</evidence>
<name>A0A7W3FM27_9GAMM</name>
<dbReference type="GO" id="GO:0005509">
    <property type="term" value="F:calcium ion binding"/>
    <property type="evidence" value="ECO:0007669"/>
    <property type="project" value="InterPro"/>
</dbReference>
<keyword evidence="3" id="KW-1185">Reference proteome</keyword>
<dbReference type="AlphaFoldDB" id="A0A7W3FM27"/>
<proteinExistence type="predicted"/>
<dbReference type="Gene3D" id="1.20.1710.10">
    <property type="entry name" value="IpaD-like"/>
    <property type="match status" value="1"/>
</dbReference>
<protein>
    <recommendedName>
        <fullName evidence="1">EF-hand domain-containing protein</fullName>
    </recommendedName>
</protein>
<sequence length="359" mass="39466">MSSDTADEPRHVSLAGPAITYERESEAIRHIRQRLQRDPAIPVKSGAGSELQLLLADEAFGRRKALDVALSGLRGAAASDTPPHRAGALASLHRALAQGAAAGGPEADACEDLLEGPLLGQVATGALEEQRDAAQAPSDWDSHHEFFEEVLALLARLNSVWLQRFNEVLSNYVSVFDKLTEVMTKLKDAIKGHDKDGNLTVNFFELRKALRELADEIATGPGLGGAFDSEEEAKEFLKELGVDGLLVKQDGNGKWELALDPQLIRDLVDVFPAGAPILRPIPDPPYFEWVEADIKMNPARYNAIIAAKDSLMERFNHLNRVLPDKHQHQIQWWNTVLKALSATIDELSQADRQIVQNMT</sequence>
<comment type="caution">
    <text evidence="2">The sequence shown here is derived from an EMBL/GenBank/DDBJ whole genome shotgun (WGS) entry which is preliminary data.</text>
</comment>
<dbReference type="EMBL" id="JACGXS010000004">
    <property type="protein sequence ID" value="MBA8682067.1"/>
    <property type="molecule type" value="Genomic_DNA"/>
</dbReference>
<reference evidence="2 3" key="1">
    <citation type="submission" date="2020-08" db="EMBL/GenBank/DDBJ databases">
        <title>Stenotrophomonas tumulicola JCM 30961.</title>
        <authorList>
            <person name="Deng Y."/>
        </authorList>
    </citation>
    <scope>NUCLEOTIDE SEQUENCE [LARGE SCALE GENOMIC DNA]</scope>
    <source>
        <strain evidence="2 3">JCM 30961</strain>
    </source>
</reference>
<evidence type="ECO:0000259" key="1">
    <source>
        <dbReference type="PROSITE" id="PS50222"/>
    </source>
</evidence>
<dbReference type="Proteomes" id="UP000547058">
    <property type="component" value="Unassembled WGS sequence"/>
</dbReference>
<accession>A0A7W3FM27</accession>
<dbReference type="SUPFAM" id="SSF140693">
    <property type="entry name" value="IpaD-like"/>
    <property type="match status" value="1"/>
</dbReference>